<evidence type="ECO:0000313" key="2">
    <source>
        <dbReference type="EMBL" id="GJN21489.1"/>
    </source>
</evidence>
<evidence type="ECO:0000259" key="1">
    <source>
        <dbReference type="PROSITE" id="PS50206"/>
    </source>
</evidence>
<dbReference type="AlphaFoldDB" id="A0AAV5EEC9"/>
<organism evidence="2 3">
    <name type="scientific">Eleusine coracana subsp. coracana</name>
    <dbReference type="NCBI Taxonomy" id="191504"/>
    <lineage>
        <taxon>Eukaryota</taxon>
        <taxon>Viridiplantae</taxon>
        <taxon>Streptophyta</taxon>
        <taxon>Embryophyta</taxon>
        <taxon>Tracheophyta</taxon>
        <taxon>Spermatophyta</taxon>
        <taxon>Magnoliopsida</taxon>
        <taxon>Liliopsida</taxon>
        <taxon>Poales</taxon>
        <taxon>Poaceae</taxon>
        <taxon>PACMAD clade</taxon>
        <taxon>Chloridoideae</taxon>
        <taxon>Cynodonteae</taxon>
        <taxon>Eleusininae</taxon>
        <taxon>Eleusine</taxon>
    </lineage>
</organism>
<proteinExistence type="predicted"/>
<evidence type="ECO:0000313" key="3">
    <source>
        <dbReference type="Proteomes" id="UP001054889"/>
    </source>
</evidence>
<dbReference type="PROSITE" id="PS50206">
    <property type="entry name" value="RHODANESE_3"/>
    <property type="match status" value="1"/>
</dbReference>
<reference evidence="2" key="1">
    <citation type="journal article" date="2018" name="DNA Res.">
        <title>Multiple hybrid de novo genome assembly of finger millet, an orphan allotetraploid crop.</title>
        <authorList>
            <person name="Hatakeyama M."/>
            <person name="Aluri S."/>
            <person name="Balachadran M.T."/>
            <person name="Sivarajan S.R."/>
            <person name="Patrignani A."/>
            <person name="Gruter S."/>
            <person name="Poveda L."/>
            <person name="Shimizu-Inatsugi R."/>
            <person name="Baeten J."/>
            <person name="Francoijs K.J."/>
            <person name="Nataraja K.N."/>
            <person name="Reddy Y.A.N."/>
            <person name="Phadnis S."/>
            <person name="Ravikumar R.L."/>
            <person name="Schlapbach R."/>
            <person name="Sreeman S.M."/>
            <person name="Shimizu K.K."/>
        </authorList>
    </citation>
    <scope>NUCLEOTIDE SEQUENCE</scope>
</reference>
<dbReference type="InterPro" id="IPR044664">
    <property type="entry name" value="STR11-like"/>
</dbReference>
<reference evidence="2" key="2">
    <citation type="submission" date="2021-12" db="EMBL/GenBank/DDBJ databases">
        <title>Resequencing data analysis of finger millet.</title>
        <authorList>
            <person name="Hatakeyama M."/>
            <person name="Aluri S."/>
            <person name="Balachadran M.T."/>
            <person name="Sivarajan S.R."/>
            <person name="Poveda L."/>
            <person name="Shimizu-Inatsugi R."/>
            <person name="Schlapbach R."/>
            <person name="Sreeman S.M."/>
            <person name="Shimizu K.K."/>
        </authorList>
    </citation>
    <scope>NUCLEOTIDE SEQUENCE</scope>
</reference>
<comment type="caution">
    <text evidence="2">The sequence shown here is derived from an EMBL/GenBank/DDBJ whole genome shotgun (WGS) entry which is preliminary data.</text>
</comment>
<dbReference type="PANTHER" id="PTHR45187">
    <property type="entry name" value="RHODANESE-LIKE DOMAIN-CONTAINING PROTEIN 11, CHLOROPLASTIC"/>
    <property type="match status" value="1"/>
</dbReference>
<accession>A0AAV5EEC9</accession>
<dbReference type="Proteomes" id="UP001054889">
    <property type="component" value="Unassembled WGS sequence"/>
</dbReference>
<name>A0AAV5EEC9_ELECO</name>
<gene>
    <name evidence="2" type="primary">gb08969</name>
    <name evidence="2" type="ORF">PR202_gb08969</name>
</gene>
<dbReference type="InterPro" id="IPR001763">
    <property type="entry name" value="Rhodanese-like_dom"/>
</dbReference>
<dbReference type="PANTHER" id="PTHR45187:SF2">
    <property type="entry name" value="RHODANESE-LIKE DOMAIN-CONTAINING PROTEIN 11, CHLOROPLASTIC"/>
    <property type="match status" value="1"/>
</dbReference>
<keyword evidence="3" id="KW-1185">Reference proteome</keyword>
<sequence>MTCSVTDLSLAACEQLYNAGFENLFWVQGGLEAAEEEDFEREGPQPFKLAAIGGVSEFFGWTDQQRAQAAKEGLGYRLLFTGRLVIQFEESLTVLQINGI</sequence>
<feature type="domain" description="Rhodanese" evidence="1">
    <location>
        <begin position="9"/>
        <end position="43"/>
    </location>
</feature>
<dbReference type="EMBL" id="BQKI01000075">
    <property type="protein sequence ID" value="GJN21489.1"/>
    <property type="molecule type" value="Genomic_DNA"/>
</dbReference>
<protein>
    <recommendedName>
        <fullName evidence="1">Rhodanese domain-containing protein</fullName>
    </recommendedName>
</protein>